<reference evidence="5 6" key="1">
    <citation type="journal article" date="2019" name="BMC Genomics">
        <title>Chromosome level assembly and comparative genome analysis confirm lager-brewing yeasts originated from a single hybridization.</title>
        <authorList>
            <person name="Salazar A.N."/>
            <person name="Gorter de Vries A.R."/>
            <person name="van den Broek M."/>
            <person name="Brouwers N."/>
            <person name="de la Torre Cortes P."/>
            <person name="Kuijpers N.G.A."/>
            <person name="Daran J.G."/>
            <person name="Abeel T."/>
        </authorList>
    </citation>
    <scope>NUCLEOTIDE SEQUENCE [LARGE SCALE GENOMIC DNA]</scope>
    <source>
        <strain evidence="5 6">CBS 1483</strain>
    </source>
</reference>
<name>A0A6C1DZM0_SACPS</name>
<dbReference type="SUPFAM" id="SSF81296">
    <property type="entry name" value="E set domains"/>
    <property type="match status" value="1"/>
</dbReference>
<proteinExistence type="inferred from homology"/>
<feature type="compositionally biased region" description="Basic and acidic residues" evidence="3">
    <location>
        <begin position="265"/>
        <end position="284"/>
    </location>
</feature>
<dbReference type="InterPro" id="IPR032640">
    <property type="entry name" value="AMPK1_CBM"/>
</dbReference>
<dbReference type="GO" id="GO:0031588">
    <property type="term" value="C:nucleotide-activated protein kinase complex"/>
    <property type="evidence" value="ECO:0007669"/>
    <property type="project" value="TreeGrafter"/>
</dbReference>
<evidence type="ECO:0000256" key="2">
    <source>
        <dbReference type="ARBA" id="ARBA00038216"/>
    </source>
</evidence>
<sequence length="366" mass="40263">MQSSLPQFTFKWPKGPEAVILTGTFDDWKGTLPMVKDPSGAFEITLPVTFDSPSSKFYFKFIVDGQWLPSKDYKVNIDKGVENNFITEEDVIKQRENGSSTLVPESAGLAVSKNAPLIEPEAEKRAKKLRKFKIKRVIKTNKQTGERSIFSQEVVELPDSEDETQQVNKTGKNADGLSGTTTIIENNVGVNEEKAIKPYEENHPKVNLVKSEGYVTDGLGKTQSSESRLYELSAEDLEKEEEEEDEDKGGGKDTSTSADAEASEDQNKEPLSKSAKFEKPEEKVPVSSITSHAKETSVKPTGKVATETQTYETKQGAPTAAAKKIEAKKATRPSKPKGTKETPNKGVQKNPAKNGGFFKKLAQLLK</sequence>
<dbReference type="GO" id="GO:0005634">
    <property type="term" value="C:nucleus"/>
    <property type="evidence" value="ECO:0007669"/>
    <property type="project" value="TreeGrafter"/>
</dbReference>
<gene>
    <name evidence="5" type="primary">MDG1_1</name>
    <name evidence="5" type="ORF">GRS66_004367</name>
</gene>
<dbReference type="GO" id="GO:0019901">
    <property type="term" value="F:protein kinase binding"/>
    <property type="evidence" value="ECO:0007669"/>
    <property type="project" value="TreeGrafter"/>
</dbReference>
<dbReference type="GO" id="GO:0007165">
    <property type="term" value="P:signal transduction"/>
    <property type="evidence" value="ECO:0007669"/>
    <property type="project" value="TreeGrafter"/>
</dbReference>
<feature type="region of interest" description="Disordered" evidence="3">
    <location>
        <begin position="159"/>
        <end position="180"/>
    </location>
</feature>
<accession>A0A6C1DZM0</accession>
<dbReference type="AlphaFoldDB" id="A0A6C1DZM0"/>
<keyword evidence="1" id="KW-0597">Phosphoprotein</keyword>
<evidence type="ECO:0000313" key="6">
    <source>
        <dbReference type="Proteomes" id="UP000501346"/>
    </source>
</evidence>
<evidence type="ECO:0000313" key="5">
    <source>
        <dbReference type="EMBL" id="QID81967.1"/>
    </source>
</evidence>
<protein>
    <submittedName>
        <fullName evidence="5">Multicopy suppressor of defective g-protein</fullName>
    </submittedName>
</protein>
<feature type="domain" description="AMP-activated protein kinase glycogen-binding" evidence="4">
    <location>
        <begin position="8"/>
        <end position="87"/>
    </location>
</feature>
<evidence type="ECO:0000256" key="1">
    <source>
        <dbReference type="ARBA" id="ARBA00022553"/>
    </source>
</evidence>
<dbReference type="PANTHER" id="PTHR10343:SF81">
    <property type="entry name" value="CRUCIFORM DNA-RECOGNIZING PROTEIN 1-RELATED"/>
    <property type="match status" value="1"/>
</dbReference>
<dbReference type="Gene3D" id="2.60.40.10">
    <property type="entry name" value="Immunoglobulins"/>
    <property type="match status" value="1"/>
</dbReference>
<dbReference type="PANTHER" id="PTHR10343">
    <property type="entry name" value="5'-AMP-ACTIVATED PROTEIN KINASE , BETA SUBUNIT"/>
    <property type="match status" value="1"/>
</dbReference>
<feature type="compositionally biased region" description="Acidic residues" evidence="3">
    <location>
        <begin position="233"/>
        <end position="247"/>
    </location>
</feature>
<dbReference type="InterPro" id="IPR014756">
    <property type="entry name" value="Ig_E-set"/>
</dbReference>
<dbReference type="Proteomes" id="UP000501346">
    <property type="component" value="Chromosome ScXIV"/>
</dbReference>
<evidence type="ECO:0000256" key="3">
    <source>
        <dbReference type="SAM" id="MobiDB-lite"/>
    </source>
</evidence>
<dbReference type="EMBL" id="CP048995">
    <property type="protein sequence ID" value="QID81967.1"/>
    <property type="molecule type" value="Genomic_DNA"/>
</dbReference>
<dbReference type="Pfam" id="PF16561">
    <property type="entry name" value="AMPK1_CBM"/>
    <property type="match status" value="1"/>
</dbReference>
<organism evidence="5 6">
    <name type="scientific">Saccharomyces pastorianus</name>
    <name type="common">Lager yeast</name>
    <name type="synonym">Saccharomyces cerevisiae x Saccharomyces eubayanus</name>
    <dbReference type="NCBI Taxonomy" id="27292"/>
    <lineage>
        <taxon>Eukaryota</taxon>
        <taxon>Fungi</taxon>
        <taxon>Dikarya</taxon>
        <taxon>Ascomycota</taxon>
        <taxon>Saccharomycotina</taxon>
        <taxon>Saccharomycetes</taxon>
        <taxon>Saccharomycetales</taxon>
        <taxon>Saccharomycetaceae</taxon>
        <taxon>Saccharomyces</taxon>
    </lineage>
</organism>
<feature type="region of interest" description="Disordered" evidence="3">
    <location>
        <begin position="217"/>
        <end position="366"/>
    </location>
</feature>
<comment type="similarity">
    <text evidence="2">Belongs to the CRP1/MDG1 family.</text>
</comment>
<dbReference type="OrthoDB" id="5976022at2759"/>
<evidence type="ECO:0000259" key="4">
    <source>
        <dbReference type="Pfam" id="PF16561"/>
    </source>
</evidence>
<dbReference type="InterPro" id="IPR050827">
    <property type="entry name" value="CRP1_MDG1_kinase"/>
</dbReference>
<keyword evidence="6" id="KW-1185">Reference proteome</keyword>
<dbReference type="InterPro" id="IPR013783">
    <property type="entry name" value="Ig-like_fold"/>
</dbReference>
<dbReference type="CDD" id="cd02859">
    <property type="entry name" value="E_set_AMPKbeta_like_N"/>
    <property type="match status" value="1"/>
</dbReference>
<dbReference type="GO" id="GO:0005737">
    <property type="term" value="C:cytoplasm"/>
    <property type="evidence" value="ECO:0007669"/>
    <property type="project" value="TreeGrafter"/>
</dbReference>